<reference evidence="5" key="2">
    <citation type="submission" date="2020-05" db="UniProtKB">
        <authorList>
            <consortium name="EnsemblMetazoa"/>
        </authorList>
    </citation>
    <scope>IDENTIFICATION</scope>
    <source>
        <strain evidence="5">maculatus3</strain>
    </source>
</reference>
<feature type="compositionally biased region" description="Low complexity" evidence="3">
    <location>
        <begin position="69"/>
        <end position="84"/>
    </location>
</feature>
<keyword evidence="2" id="KW-0539">Nucleus</keyword>
<feature type="region of interest" description="Disordered" evidence="3">
    <location>
        <begin position="653"/>
        <end position="692"/>
    </location>
</feature>
<dbReference type="InterPro" id="IPR023780">
    <property type="entry name" value="Chromo_domain"/>
</dbReference>
<feature type="compositionally biased region" description="Polar residues" evidence="3">
    <location>
        <begin position="816"/>
        <end position="826"/>
    </location>
</feature>
<feature type="domain" description="Chromo" evidence="4">
    <location>
        <begin position="103"/>
        <end position="164"/>
    </location>
</feature>
<feature type="region of interest" description="Disordered" evidence="3">
    <location>
        <begin position="235"/>
        <end position="288"/>
    </location>
</feature>
<dbReference type="PANTHER" id="PTHR22812">
    <property type="entry name" value="CHROMOBOX PROTEIN"/>
    <property type="match status" value="1"/>
</dbReference>
<dbReference type="Gene3D" id="2.40.50.40">
    <property type="match status" value="1"/>
</dbReference>
<dbReference type="InterPro" id="IPR000953">
    <property type="entry name" value="Chromo/chromo_shadow_dom"/>
</dbReference>
<dbReference type="SUPFAM" id="SSF54160">
    <property type="entry name" value="Chromo domain-like"/>
    <property type="match status" value="1"/>
</dbReference>
<evidence type="ECO:0000313" key="6">
    <source>
        <dbReference type="Proteomes" id="UP000075901"/>
    </source>
</evidence>
<organism evidence="5 6">
    <name type="scientific">Anopheles maculatus</name>
    <dbReference type="NCBI Taxonomy" id="74869"/>
    <lineage>
        <taxon>Eukaryota</taxon>
        <taxon>Metazoa</taxon>
        <taxon>Ecdysozoa</taxon>
        <taxon>Arthropoda</taxon>
        <taxon>Hexapoda</taxon>
        <taxon>Insecta</taxon>
        <taxon>Pterygota</taxon>
        <taxon>Neoptera</taxon>
        <taxon>Endopterygota</taxon>
        <taxon>Diptera</taxon>
        <taxon>Nematocera</taxon>
        <taxon>Culicoidea</taxon>
        <taxon>Culicidae</taxon>
        <taxon>Anophelinae</taxon>
        <taxon>Anopheles</taxon>
        <taxon>Anopheles maculatus group</taxon>
    </lineage>
</organism>
<feature type="compositionally biased region" description="Polar residues" evidence="3">
    <location>
        <begin position="677"/>
        <end position="688"/>
    </location>
</feature>
<feature type="compositionally biased region" description="Polar residues" evidence="3">
    <location>
        <begin position="520"/>
        <end position="556"/>
    </location>
</feature>
<dbReference type="AlphaFoldDB" id="A0A182T1S2"/>
<evidence type="ECO:0000256" key="2">
    <source>
        <dbReference type="ARBA" id="ARBA00023242"/>
    </source>
</evidence>
<evidence type="ECO:0000259" key="4">
    <source>
        <dbReference type="PROSITE" id="PS50013"/>
    </source>
</evidence>
<feature type="region of interest" description="Disordered" evidence="3">
    <location>
        <begin position="62"/>
        <end position="98"/>
    </location>
</feature>
<accession>A0A182T1S2</accession>
<feature type="compositionally biased region" description="Polar residues" evidence="3">
    <location>
        <begin position="445"/>
        <end position="458"/>
    </location>
</feature>
<feature type="compositionally biased region" description="Acidic residues" evidence="3">
    <location>
        <begin position="262"/>
        <end position="272"/>
    </location>
</feature>
<dbReference type="EnsemblMetazoa" id="AMAM017888-RA">
    <property type="protein sequence ID" value="AMAM017888-PA"/>
    <property type="gene ID" value="AMAM017888"/>
</dbReference>
<name>A0A182T1S2_9DIPT</name>
<evidence type="ECO:0000256" key="3">
    <source>
        <dbReference type="SAM" id="MobiDB-lite"/>
    </source>
</evidence>
<dbReference type="Pfam" id="PF00385">
    <property type="entry name" value="Chromo"/>
    <property type="match status" value="1"/>
</dbReference>
<dbReference type="VEuPathDB" id="VectorBase:AMAM017888"/>
<evidence type="ECO:0000256" key="1">
    <source>
        <dbReference type="ARBA" id="ARBA00004123"/>
    </source>
</evidence>
<sequence length="839" mass="85692">MPVKITKTILEPQNEALDKANAPNRFTPTVRKVGEAKLVTTPAADTKNRIVVGAQTGVVKKTDGTPVKTPTTGAAATTTGTPGPVRRSFATRTHPKTGACSEEEVEKILAKRFSPIIKMHEYLVKWAKMTNDQNTWEPLTHLHSCQSILEHFEVQLAKQKEQRAATAARALQMQRQEKGAAAAAAAGTATTAGTAGSGTTAVSTTTAAASGASAAANQLRPIRNSKASALDRVKQWTAGNRSPGDSADDTTGQGGKRKLDEAESDQPNDGDGVDSAKKLKTDSTSAVSDALVKVSQTGSVKIVSVSAAGGVGGASSGIVKSAVNGTVATHAKDGSSAEVVIIKSPKDGIASGISKKSPGQQLVVGGGGGGTAGTITTRLSPRSVGEAAKVKIVSRSEMSGGGVHGIFKVKTEPTGSSPQSSSPKAVLTTATSGSATPHHPPSRPITISTGPYTTDASGVTTRIIRRNIDGTEQLVKQTIRKTPKLVPFSPGQQQQQRPGGIGAASKPPGGVYTSAPVPKITTSSAVSGQQRTTASPRVISTAQQKPTGGSRVVSSVAGTPGTVVRTSTVTRTVGGPPSSEQKINALRRQGVNVVKRVITSSTAAGGKKAAGNEEEETEAMTDGFPSNLAIPAPPSPPRAMTLCPVTGKVLAQAEGEPTPVPSPEAEPEEKKADVKQESATNANTSATEQAAADGEQMVVATGGDQTDTQVQQLLTNEDGTPILVAGEDGTVYQVAGKNAEGQTILIAQGSDGEQSCVLVASQEGEDDAAGGAGGVLTLDAAVSEAVAVPQEGQEMTEEQAAQYQQSVDTNQELTISTEDSQDTQITAEVVQADQPSPGK</sequence>
<feature type="region of interest" description="Disordered" evidence="3">
    <location>
        <begin position="410"/>
        <end position="458"/>
    </location>
</feature>
<comment type="subcellular location">
    <subcellularLocation>
        <location evidence="1">Nucleus</location>
    </subcellularLocation>
</comment>
<dbReference type="InterPro" id="IPR016197">
    <property type="entry name" value="Chromo-like_dom_sf"/>
</dbReference>
<feature type="region of interest" description="Disordered" evidence="3">
    <location>
        <begin position="480"/>
        <end position="556"/>
    </location>
</feature>
<dbReference type="SMART" id="SM00298">
    <property type="entry name" value="CHROMO"/>
    <property type="match status" value="1"/>
</dbReference>
<reference evidence="6" key="1">
    <citation type="submission" date="2013-09" db="EMBL/GenBank/DDBJ databases">
        <title>The Genome Sequence of Anopheles maculatus species B.</title>
        <authorList>
            <consortium name="The Broad Institute Genomics Platform"/>
            <person name="Neafsey D.E."/>
            <person name="Besansky N."/>
            <person name="Howell P."/>
            <person name="Walton C."/>
            <person name="Young S.K."/>
            <person name="Zeng Q."/>
            <person name="Gargeya S."/>
            <person name="Fitzgerald M."/>
            <person name="Haas B."/>
            <person name="Abouelleil A."/>
            <person name="Allen A.W."/>
            <person name="Alvarado L."/>
            <person name="Arachchi H.M."/>
            <person name="Berlin A.M."/>
            <person name="Chapman S.B."/>
            <person name="Gainer-Dewar J."/>
            <person name="Goldberg J."/>
            <person name="Griggs A."/>
            <person name="Gujja S."/>
            <person name="Hansen M."/>
            <person name="Howarth C."/>
            <person name="Imamovic A."/>
            <person name="Ireland A."/>
            <person name="Larimer J."/>
            <person name="McCowan C."/>
            <person name="Murphy C."/>
            <person name="Pearson M."/>
            <person name="Poon T.W."/>
            <person name="Priest M."/>
            <person name="Roberts A."/>
            <person name="Saif S."/>
            <person name="Shea T."/>
            <person name="Sisk P."/>
            <person name="Sykes S."/>
            <person name="Wortman J."/>
            <person name="Nusbaum C."/>
            <person name="Birren B."/>
        </authorList>
    </citation>
    <scope>NUCLEOTIDE SEQUENCE [LARGE SCALE GENOMIC DNA]</scope>
    <source>
        <strain evidence="6">maculatus3</strain>
    </source>
</reference>
<feature type="region of interest" description="Disordered" evidence="3">
    <location>
        <begin position="602"/>
        <end position="630"/>
    </location>
</feature>
<dbReference type="PROSITE" id="PS50013">
    <property type="entry name" value="CHROMO_2"/>
    <property type="match status" value="1"/>
</dbReference>
<protein>
    <recommendedName>
        <fullName evidence="4">Chromo domain-containing protein</fullName>
    </recommendedName>
</protein>
<keyword evidence="6" id="KW-1185">Reference proteome</keyword>
<feature type="compositionally biased region" description="Polar residues" evidence="3">
    <location>
        <begin position="413"/>
        <end position="435"/>
    </location>
</feature>
<proteinExistence type="predicted"/>
<evidence type="ECO:0000313" key="5">
    <source>
        <dbReference type="EnsemblMetazoa" id="AMAM017888-PA"/>
    </source>
</evidence>
<feature type="region of interest" description="Disordered" evidence="3">
    <location>
        <begin position="816"/>
        <end position="839"/>
    </location>
</feature>
<dbReference type="Proteomes" id="UP000075901">
    <property type="component" value="Unassembled WGS sequence"/>
</dbReference>
<dbReference type="InterPro" id="IPR051219">
    <property type="entry name" value="Heterochromatin_chromo-domain"/>
</dbReference>
<dbReference type="GO" id="GO:0005694">
    <property type="term" value="C:chromosome"/>
    <property type="evidence" value="ECO:0007669"/>
    <property type="project" value="UniProtKB-ARBA"/>
</dbReference>
<dbReference type="GO" id="GO:0005634">
    <property type="term" value="C:nucleus"/>
    <property type="evidence" value="ECO:0007669"/>
    <property type="project" value="UniProtKB-SubCell"/>
</dbReference>